<sequence>MIFGSRISLSKPICSYVNRSVFLIFQLHNLSVMNFRVAEVIILWPLQHSSRRRGKTENFHFASELLLNLRIIASSR</sequence>
<accession>A0A9P0F4Y0</accession>
<evidence type="ECO:0000313" key="2">
    <source>
        <dbReference type="Proteomes" id="UP001152759"/>
    </source>
</evidence>
<protein>
    <submittedName>
        <fullName evidence="1">Uncharacterized protein</fullName>
    </submittedName>
</protein>
<dbReference type="AlphaFoldDB" id="A0A9P0F4Y0"/>
<gene>
    <name evidence="1" type="ORF">BEMITA_LOCUS10854</name>
</gene>
<dbReference type="Proteomes" id="UP001152759">
    <property type="component" value="Chromosome 6"/>
</dbReference>
<organism evidence="1 2">
    <name type="scientific">Bemisia tabaci</name>
    <name type="common">Sweetpotato whitefly</name>
    <name type="synonym">Aleurodes tabaci</name>
    <dbReference type="NCBI Taxonomy" id="7038"/>
    <lineage>
        <taxon>Eukaryota</taxon>
        <taxon>Metazoa</taxon>
        <taxon>Ecdysozoa</taxon>
        <taxon>Arthropoda</taxon>
        <taxon>Hexapoda</taxon>
        <taxon>Insecta</taxon>
        <taxon>Pterygota</taxon>
        <taxon>Neoptera</taxon>
        <taxon>Paraneoptera</taxon>
        <taxon>Hemiptera</taxon>
        <taxon>Sternorrhyncha</taxon>
        <taxon>Aleyrodoidea</taxon>
        <taxon>Aleyrodidae</taxon>
        <taxon>Aleyrodinae</taxon>
        <taxon>Bemisia</taxon>
    </lineage>
</organism>
<keyword evidence="2" id="KW-1185">Reference proteome</keyword>
<name>A0A9P0F4Y0_BEMTA</name>
<reference evidence="1" key="1">
    <citation type="submission" date="2021-12" db="EMBL/GenBank/DDBJ databases">
        <authorList>
            <person name="King R."/>
        </authorList>
    </citation>
    <scope>NUCLEOTIDE SEQUENCE</scope>
</reference>
<proteinExistence type="predicted"/>
<dbReference type="EMBL" id="OU963867">
    <property type="protein sequence ID" value="CAH0392325.1"/>
    <property type="molecule type" value="Genomic_DNA"/>
</dbReference>
<evidence type="ECO:0000313" key="1">
    <source>
        <dbReference type="EMBL" id="CAH0392325.1"/>
    </source>
</evidence>